<evidence type="ECO:0000313" key="1">
    <source>
        <dbReference type="EMBL" id="KAH3862805.1"/>
    </source>
</evidence>
<dbReference type="EMBL" id="JAIWYP010000002">
    <property type="protein sequence ID" value="KAH3862805.1"/>
    <property type="molecule type" value="Genomic_DNA"/>
</dbReference>
<comment type="caution">
    <text evidence="1">The sequence shown here is derived from an EMBL/GenBank/DDBJ whole genome shotgun (WGS) entry which is preliminary data.</text>
</comment>
<protein>
    <submittedName>
        <fullName evidence="1">Uncharacterized protein</fullName>
    </submittedName>
</protein>
<organism evidence="1 2">
    <name type="scientific">Dreissena polymorpha</name>
    <name type="common">Zebra mussel</name>
    <name type="synonym">Mytilus polymorpha</name>
    <dbReference type="NCBI Taxonomy" id="45954"/>
    <lineage>
        <taxon>Eukaryota</taxon>
        <taxon>Metazoa</taxon>
        <taxon>Spiralia</taxon>
        <taxon>Lophotrochozoa</taxon>
        <taxon>Mollusca</taxon>
        <taxon>Bivalvia</taxon>
        <taxon>Autobranchia</taxon>
        <taxon>Heteroconchia</taxon>
        <taxon>Euheterodonta</taxon>
        <taxon>Imparidentia</taxon>
        <taxon>Neoheterodontei</taxon>
        <taxon>Myida</taxon>
        <taxon>Dreissenoidea</taxon>
        <taxon>Dreissenidae</taxon>
        <taxon>Dreissena</taxon>
    </lineage>
</organism>
<name>A0A9D4LPW6_DREPO</name>
<proteinExistence type="predicted"/>
<evidence type="ECO:0000313" key="2">
    <source>
        <dbReference type="Proteomes" id="UP000828390"/>
    </source>
</evidence>
<gene>
    <name evidence="1" type="ORF">DPMN_025780</name>
</gene>
<reference evidence="1" key="1">
    <citation type="journal article" date="2019" name="bioRxiv">
        <title>The Genome of the Zebra Mussel, Dreissena polymorpha: A Resource for Invasive Species Research.</title>
        <authorList>
            <person name="McCartney M.A."/>
            <person name="Auch B."/>
            <person name="Kono T."/>
            <person name="Mallez S."/>
            <person name="Zhang Y."/>
            <person name="Obille A."/>
            <person name="Becker A."/>
            <person name="Abrahante J.E."/>
            <person name="Garbe J."/>
            <person name="Badalamenti J.P."/>
            <person name="Herman A."/>
            <person name="Mangelson H."/>
            <person name="Liachko I."/>
            <person name="Sullivan S."/>
            <person name="Sone E.D."/>
            <person name="Koren S."/>
            <person name="Silverstein K.A.T."/>
            <person name="Beckman K.B."/>
            <person name="Gohl D.M."/>
        </authorList>
    </citation>
    <scope>NUCLEOTIDE SEQUENCE</scope>
    <source>
        <strain evidence="1">Duluth1</strain>
        <tissue evidence="1">Whole animal</tissue>
    </source>
</reference>
<reference evidence="1" key="2">
    <citation type="submission" date="2020-11" db="EMBL/GenBank/DDBJ databases">
        <authorList>
            <person name="McCartney M.A."/>
            <person name="Auch B."/>
            <person name="Kono T."/>
            <person name="Mallez S."/>
            <person name="Becker A."/>
            <person name="Gohl D.M."/>
            <person name="Silverstein K.A.T."/>
            <person name="Koren S."/>
            <person name="Bechman K.B."/>
            <person name="Herman A."/>
            <person name="Abrahante J.E."/>
            <person name="Garbe J."/>
        </authorList>
    </citation>
    <scope>NUCLEOTIDE SEQUENCE</scope>
    <source>
        <strain evidence="1">Duluth1</strain>
        <tissue evidence="1">Whole animal</tissue>
    </source>
</reference>
<accession>A0A9D4LPW6</accession>
<dbReference type="Proteomes" id="UP000828390">
    <property type="component" value="Unassembled WGS sequence"/>
</dbReference>
<sequence>MSGFVLQNTANSQISYSIGSVRDVDTNQIVNNDMFSMYTPTSGTITVIRNFEDRSASAYEVTTVPRVL</sequence>
<dbReference type="AlphaFoldDB" id="A0A9D4LPW6"/>
<keyword evidence="2" id="KW-1185">Reference proteome</keyword>